<name>A0A0N4ZH31_PARTI</name>
<dbReference type="GO" id="GO:0005737">
    <property type="term" value="C:cytoplasm"/>
    <property type="evidence" value="ECO:0007669"/>
    <property type="project" value="TreeGrafter"/>
</dbReference>
<dbReference type="Pfam" id="PF12026">
    <property type="entry name" value="CAS_C"/>
    <property type="match status" value="1"/>
</dbReference>
<feature type="domain" description="CAS family C-terminal" evidence="2">
    <location>
        <begin position="126"/>
        <end position="290"/>
    </location>
</feature>
<evidence type="ECO:0000313" key="4">
    <source>
        <dbReference type="WBParaSite" id="PTRK_0000719500.1"/>
    </source>
</evidence>
<dbReference type="GO" id="GO:0007169">
    <property type="term" value="P:cell surface receptor protein tyrosine kinase signaling pathway"/>
    <property type="evidence" value="ECO:0007669"/>
    <property type="project" value="TreeGrafter"/>
</dbReference>
<dbReference type="GO" id="GO:0016477">
    <property type="term" value="P:cell migration"/>
    <property type="evidence" value="ECO:0007669"/>
    <property type="project" value="TreeGrafter"/>
</dbReference>
<dbReference type="InterPro" id="IPR021901">
    <property type="entry name" value="CAS_C"/>
</dbReference>
<evidence type="ECO:0000259" key="2">
    <source>
        <dbReference type="Pfam" id="PF12026"/>
    </source>
</evidence>
<protein>
    <submittedName>
        <fullName evidence="4">CAS_C domain-containing protein</fullName>
    </submittedName>
</protein>
<dbReference type="Proteomes" id="UP000038045">
    <property type="component" value="Unplaced"/>
</dbReference>
<dbReference type="InterPro" id="IPR037362">
    <property type="entry name" value="CAS_fam"/>
</dbReference>
<dbReference type="PANTHER" id="PTHR10654">
    <property type="entry name" value="CAS SCAFFOLDING PROTEIN"/>
    <property type="match status" value="1"/>
</dbReference>
<evidence type="ECO:0000313" key="3">
    <source>
        <dbReference type="Proteomes" id="UP000038045"/>
    </source>
</evidence>
<organism evidence="3 4">
    <name type="scientific">Parastrongyloides trichosuri</name>
    <name type="common">Possum-specific nematode worm</name>
    <dbReference type="NCBI Taxonomy" id="131310"/>
    <lineage>
        <taxon>Eukaryota</taxon>
        <taxon>Metazoa</taxon>
        <taxon>Ecdysozoa</taxon>
        <taxon>Nematoda</taxon>
        <taxon>Chromadorea</taxon>
        <taxon>Rhabditida</taxon>
        <taxon>Tylenchina</taxon>
        <taxon>Panagrolaimomorpha</taxon>
        <taxon>Strongyloidoidea</taxon>
        <taxon>Strongyloididae</taxon>
        <taxon>Parastrongyloides</taxon>
    </lineage>
</organism>
<keyword evidence="1" id="KW-0597">Phosphoprotein</keyword>
<dbReference type="GO" id="GO:0005886">
    <property type="term" value="C:plasma membrane"/>
    <property type="evidence" value="ECO:0007669"/>
    <property type="project" value="TreeGrafter"/>
</dbReference>
<reference evidence="4" key="1">
    <citation type="submission" date="2017-02" db="UniProtKB">
        <authorList>
            <consortium name="WormBaseParasite"/>
        </authorList>
    </citation>
    <scope>IDENTIFICATION</scope>
</reference>
<dbReference type="Gene3D" id="1.20.120.230">
    <property type="entry name" value="Alpha-catenin/vinculin-like"/>
    <property type="match status" value="1"/>
</dbReference>
<evidence type="ECO:0000256" key="1">
    <source>
        <dbReference type="ARBA" id="ARBA00022553"/>
    </source>
</evidence>
<dbReference type="STRING" id="131310.A0A0N4ZH31"/>
<dbReference type="PANTHER" id="PTHR10654:SF18">
    <property type="entry name" value="IP17195P"/>
    <property type="match status" value="1"/>
</dbReference>
<accession>A0A0N4ZH31</accession>
<dbReference type="WBParaSite" id="PTRK_0000719500.1">
    <property type="protein sequence ID" value="PTRK_0000719500.1"/>
    <property type="gene ID" value="PTRK_0000719500"/>
</dbReference>
<dbReference type="AlphaFoldDB" id="A0A0N4ZH31"/>
<sequence>MNSIKNELEMQKYDVTILARANSFGNPNDSLDQYIAMLKHLPLDVIKIVEWIGILPTDGTIKYLDMDYHMNIIRNQEKNKEPYDECNKVKDSIYKNNNNNNILKNPVTLEYQQTNLSERNKIYNEKNNNNNNTKTIIEEDDLESVVSETNSLHHDYDFIHDKNSYDSATAKKRFSFLNDENNKEVISSINSISINDKQTILMYAPQFDIHSKQLSSAIETFLTVIENNLPPMEFVQQGKIIILEAHKLVYIGDSISKNLIDIVLKDEMRNMADKLCEVLKICVQNMKIAADEVCF</sequence>
<proteinExistence type="predicted"/>
<keyword evidence="3" id="KW-1185">Reference proteome</keyword>